<comment type="caution">
    <text evidence="1">The sequence shown here is derived from an EMBL/GenBank/DDBJ whole genome shotgun (WGS) entry which is preliminary data.</text>
</comment>
<reference evidence="1 2" key="1">
    <citation type="submission" date="2020-08" db="EMBL/GenBank/DDBJ databases">
        <title>Putative novel bacterial strains isolated from necrotic wheat leaf tissues caused by Xanthomonas translucens.</title>
        <authorList>
            <person name="Tambong J.T."/>
        </authorList>
    </citation>
    <scope>NUCLEOTIDE SEQUENCE [LARGE SCALE GENOMIC DNA]</scope>
    <source>
        <strain evidence="1 2">DOAB 1069</strain>
    </source>
</reference>
<dbReference type="InterPro" id="IPR018680">
    <property type="entry name" value="DUF2164"/>
</dbReference>
<organism evidence="1 2">
    <name type="scientific">Pseudomonas folii</name>
    <dbReference type="NCBI Taxonomy" id="2762593"/>
    <lineage>
        <taxon>Bacteria</taxon>
        <taxon>Pseudomonadati</taxon>
        <taxon>Pseudomonadota</taxon>
        <taxon>Gammaproteobacteria</taxon>
        <taxon>Pseudomonadales</taxon>
        <taxon>Pseudomonadaceae</taxon>
        <taxon>Pseudomonas</taxon>
    </lineage>
</organism>
<keyword evidence="2" id="KW-1185">Reference proteome</keyword>
<gene>
    <name evidence="1" type="ORF">H8S59_17035</name>
</gene>
<dbReference type="Pfam" id="PF09932">
    <property type="entry name" value="DUF2164"/>
    <property type="match status" value="1"/>
</dbReference>
<evidence type="ECO:0000313" key="2">
    <source>
        <dbReference type="Proteomes" id="UP000651852"/>
    </source>
</evidence>
<dbReference type="RefSeq" id="WP_095092668.1">
    <property type="nucleotide sequence ID" value="NZ_JACONW010000084.1"/>
</dbReference>
<dbReference type="Proteomes" id="UP000651852">
    <property type="component" value="Unassembled WGS sequence"/>
</dbReference>
<evidence type="ECO:0000313" key="1">
    <source>
        <dbReference type="EMBL" id="MBC3951476.1"/>
    </source>
</evidence>
<protein>
    <submittedName>
        <fullName evidence="1">DUF2164 domain-containing protein</fullName>
    </submittedName>
</protein>
<proteinExistence type="predicted"/>
<name>A0ABR7B2R8_9PSED</name>
<sequence>MARGKKQPILLLNPDQEALAVDKLKRLFLDRFELELGSFEVTEVLEFLTTEIAPLYYNKAVADVQEVLHDRFASIEIDLWALEK</sequence>
<dbReference type="EMBL" id="JACONW010000084">
    <property type="protein sequence ID" value="MBC3951476.1"/>
    <property type="molecule type" value="Genomic_DNA"/>
</dbReference>
<accession>A0ABR7B2R8</accession>